<dbReference type="Proteomes" id="UP000299102">
    <property type="component" value="Unassembled WGS sequence"/>
</dbReference>
<protein>
    <recommendedName>
        <fullName evidence="3">RNase H type-1 domain-containing protein</fullName>
    </recommendedName>
</protein>
<dbReference type="OrthoDB" id="421040at2759"/>
<accession>A0A4C1UII1</accession>
<evidence type="ECO:0008006" key="3">
    <source>
        <dbReference type="Google" id="ProtNLM"/>
    </source>
</evidence>
<sequence length="84" mass="9347">MQEFIAISKALTCAEIDDGDKIFICLDSKSAIQHLARCASAYLGVPKALHVLAQLVQFKLRNVAVKLEGFLLTVEYPDTRRLIN</sequence>
<evidence type="ECO:0000313" key="2">
    <source>
        <dbReference type="Proteomes" id="UP000299102"/>
    </source>
</evidence>
<dbReference type="AlphaFoldDB" id="A0A4C1UII1"/>
<comment type="caution">
    <text evidence="1">The sequence shown here is derived from an EMBL/GenBank/DDBJ whole genome shotgun (WGS) entry which is preliminary data.</text>
</comment>
<name>A0A4C1UII1_EUMVA</name>
<organism evidence="1 2">
    <name type="scientific">Eumeta variegata</name>
    <name type="common">Bagworm moth</name>
    <name type="synonym">Eumeta japonica</name>
    <dbReference type="NCBI Taxonomy" id="151549"/>
    <lineage>
        <taxon>Eukaryota</taxon>
        <taxon>Metazoa</taxon>
        <taxon>Ecdysozoa</taxon>
        <taxon>Arthropoda</taxon>
        <taxon>Hexapoda</taxon>
        <taxon>Insecta</taxon>
        <taxon>Pterygota</taxon>
        <taxon>Neoptera</taxon>
        <taxon>Endopterygota</taxon>
        <taxon>Lepidoptera</taxon>
        <taxon>Glossata</taxon>
        <taxon>Ditrysia</taxon>
        <taxon>Tineoidea</taxon>
        <taxon>Psychidae</taxon>
        <taxon>Oiketicinae</taxon>
        <taxon>Eumeta</taxon>
    </lineage>
</organism>
<dbReference type="EMBL" id="BGZK01000178">
    <property type="protein sequence ID" value="GBP26228.1"/>
    <property type="molecule type" value="Genomic_DNA"/>
</dbReference>
<gene>
    <name evidence="1" type="ORF">EVAR_16079_1</name>
</gene>
<keyword evidence="2" id="KW-1185">Reference proteome</keyword>
<proteinExistence type="predicted"/>
<evidence type="ECO:0000313" key="1">
    <source>
        <dbReference type="EMBL" id="GBP26228.1"/>
    </source>
</evidence>
<reference evidence="1 2" key="1">
    <citation type="journal article" date="2019" name="Commun. Biol.">
        <title>The bagworm genome reveals a unique fibroin gene that provides high tensile strength.</title>
        <authorList>
            <person name="Kono N."/>
            <person name="Nakamura H."/>
            <person name="Ohtoshi R."/>
            <person name="Tomita M."/>
            <person name="Numata K."/>
            <person name="Arakawa K."/>
        </authorList>
    </citation>
    <scope>NUCLEOTIDE SEQUENCE [LARGE SCALE GENOMIC DNA]</scope>
</reference>